<keyword evidence="1" id="KW-0812">Transmembrane</keyword>
<feature type="transmembrane region" description="Helical" evidence="1">
    <location>
        <begin position="189"/>
        <end position="211"/>
    </location>
</feature>
<evidence type="ECO:0008006" key="4">
    <source>
        <dbReference type="Google" id="ProtNLM"/>
    </source>
</evidence>
<keyword evidence="1" id="KW-1133">Transmembrane helix</keyword>
<gene>
    <name evidence="2" type="ORF">KDX31_11180</name>
</gene>
<proteinExistence type="predicted"/>
<name>A0ABY5GRX0_9GAMM</name>
<organism evidence="2 3">
    <name type="scientific">Amphritea atlantica</name>
    <dbReference type="NCBI Taxonomy" id="355243"/>
    <lineage>
        <taxon>Bacteria</taxon>
        <taxon>Pseudomonadati</taxon>
        <taxon>Pseudomonadota</taxon>
        <taxon>Gammaproteobacteria</taxon>
        <taxon>Oceanospirillales</taxon>
        <taxon>Oceanospirillaceae</taxon>
        <taxon>Amphritea</taxon>
    </lineage>
</organism>
<evidence type="ECO:0000313" key="2">
    <source>
        <dbReference type="EMBL" id="UTW01925.1"/>
    </source>
</evidence>
<dbReference type="EMBL" id="CP073344">
    <property type="protein sequence ID" value="UTW01925.1"/>
    <property type="molecule type" value="Genomic_DNA"/>
</dbReference>
<evidence type="ECO:0000313" key="3">
    <source>
        <dbReference type="Proteomes" id="UP001059950"/>
    </source>
</evidence>
<dbReference type="Proteomes" id="UP001059950">
    <property type="component" value="Chromosome"/>
</dbReference>
<sequence>MNAINHAATALLINRKWPGVPIIPVFISVQVVEFLWVVLNIAGVEITNTEPVVRAVSDIHLTHMPYSHSVATTALIALAVWWVVSKPFNKPVWGAALSAGVISHIILDLATHVQDIAISPWNDSMKLGLGLYDIPSLALFVETLYGVWCWWVFRGTRKLLALIIVMNLATLSFYSLALNGPEQFFAGRAQLFAAFVGVHIMVALGGVGLLAHSSWRTSGSAKVSSYLLTETR</sequence>
<keyword evidence="1" id="KW-0472">Membrane</keyword>
<feature type="transmembrane region" description="Helical" evidence="1">
    <location>
        <begin position="64"/>
        <end position="84"/>
    </location>
</feature>
<evidence type="ECO:0000256" key="1">
    <source>
        <dbReference type="SAM" id="Phobius"/>
    </source>
</evidence>
<feature type="transmembrane region" description="Helical" evidence="1">
    <location>
        <begin position="130"/>
        <end position="152"/>
    </location>
</feature>
<protein>
    <recommendedName>
        <fullName evidence="4">LexA-binding, inner membrane-associated hydrolase</fullName>
    </recommendedName>
</protein>
<feature type="transmembrane region" description="Helical" evidence="1">
    <location>
        <begin position="91"/>
        <end position="110"/>
    </location>
</feature>
<feature type="transmembrane region" description="Helical" evidence="1">
    <location>
        <begin position="21"/>
        <end position="44"/>
    </location>
</feature>
<accession>A0ABY5GRX0</accession>
<feature type="transmembrane region" description="Helical" evidence="1">
    <location>
        <begin position="159"/>
        <end position="177"/>
    </location>
</feature>
<keyword evidence="3" id="KW-1185">Reference proteome</keyword>
<reference evidence="2" key="1">
    <citation type="submission" date="2021-04" db="EMBL/GenBank/DDBJ databases">
        <title>Oceanospirillales bacteria with DddD are important DMSP degraders in coastal seawater.</title>
        <authorList>
            <person name="Liu J."/>
        </authorList>
    </citation>
    <scope>NUCLEOTIDE SEQUENCE</scope>
    <source>
        <strain evidence="2">GY6</strain>
    </source>
</reference>